<dbReference type="Proteomes" id="UP000298663">
    <property type="component" value="Unassembled WGS sequence"/>
</dbReference>
<dbReference type="PROSITE" id="PS51705">
    <property type="entry name" value="G_HFLX"/>
    <property type="match status" value="1"/>
</dbReference>
<dbReference type="InterPro" id="IPR027417">
    <property type="entry name" value="P-loop_NTPase"/>
</dbReference>
<sequence>MIKKLTGAESLKGEDRLFATLDTSLHPAILPSRRRVMFADTIGFISQLPVQLFSSFSATLSHVVHSDILVHIHDVSHPDVLAQRENVLETLHNLKIKEALVKNMISVGNKVDKLKDDRIIEKLKDLGLEHFTSCVTSEGVGGLIRSVDEMALRITGSRLRKLKLKLDSKAIPYLYRERLISTDPIPSDCGKFLFFDVFMSDDQMAKIQSHVGTLKVKRVN</sequence>
<evidence type="ECO:0000259" key="1">
    <source>
        <dbReference type="PROSITE" id="PS51705"/>
    </source>
</evidence>
<reference evidence="2 3" key="1">
    <citation type="journal article" date="2015" name="Genome Biol.">
        <title>Comparative genomics of Steinernema reveals deeply conserved gene regulatory networks.</title>
        <authorList>
            <person name="Dillman A.R."/>
            <person name="Macchietto M."/>
            <person name="Porter C.F."/>
            <person name="Rogers A."/>
            <person name="Williams B."/>
            <person name="Antoshechkin I."/>
            <person name="Lee M.M."/>
            <person name="Goodwin Z."/>
            <person name="Lu X."/>
            <person name="Lewis E.E."/>
            <person name="Goodrich-Blair H."/>
            <person name="Stock S.P."/>
            <person name="Adams B.J."/>
            <person name="Sternberg P.W."/>
            <person name="Mortazavi A."/>
        </authorList>
    </citation>
    <scope>NUCLEOTIDE SEQUENCE [LARGE SCALE GENOMIC DNA]</scope>
    <source>
        <strain evidence="2 3">ALL</strain>
    </source>
</reference>
<feature type="domain" description="Hflx-type G" evidence="1">
    <location>
        <begin position="1"/>
        <end position="155"/>
    </location>
</feature>
<protein>
    <recommendedName>
        <fullName evidence="1">Hflx-type G domain-containing protein</fullName>
    </recommendedName>
</protein>
<dbReference type="GO" id="GO:0043022">
    <property type="term" value="F:ribosome binding"/>
    <property type="evidence" value="ECO:0007669"/>
    <property type="project" value="TreeGrafter"/>
</dbReference>
<dbReference type="STRING" id="34508.A0A4V5ZY31"/>
<organism evidence="2 3">
    <name type="scientific">Steinernema carpocapsae</name>
    <name type="common">Entomopathogenic nematode</name>
    <dbReference type="NCBI Taxonomy" id="34508"/>
    <lineage>
        <taxon>Eukaryota</taxon>
        <taxon>Metazoa</taxon>
        <taxon>Ecdysozoa</taxon>
        <taxon>Nematoda</taxon>
        <taxon>Chromadorea</taxon>
        <taxon>Rhabditida</taxon>
        <taxon>Tylenchina</taxon>
        <taxon>Panagrolaimomorpha</taxon>
        <taxon>Strongyloidoidea</taxon>
        <taxon>Steinernematidae</taxon>
        <taxon>Steinernema</taxon>
    </lineage>
</organism>
<evidence type="ECO:0000313" key="3">
    <source>
        <dbReference type="Proteomes" id="UP000298663"/>
    </source>
</evidence>
<dbReference type="GO" id="GO:0005525">
    <property type="term" value="F:GTP binding"/>
    <property type="evidence" value="ECO:0007669"/>
    <property type="project" value="InterPro"/>
</dbReference>
<dbReference type="OrthoDB" id="10268034at2759"/>
<dbReference type="InterPro" id="IPR016496">
    <property type="entry name" value="GTPase_HflX"/>
</dbReference>
<dbReference type="AlphaFoldDB" id="A0A4V5ZY31"/>
<reference evidence="2 3" key="2">
    <citation type="journal article" date="2019" name="G3 (Bethesda)">
        <title>Hybrid Assembly of the Genome of the Entomopathogenic Nematode Steinernema carpocapsae Identifies the X-Chromosome.</title>
        <authorList>
            <person name="Serra L."/>
            <person name="Macchietto M."/>
            <person name="Macias-Munoz A."/>
            <person name="McGill C.J."/>
            <person name="Rodriguez I.M."/>
            <person name="Rodriguez B."/>
            <person name="Murad R."/>
            <person name="Mortazavi A."/>
        </authorList>
    </citation>
    <scope>NUCLEOTIDE SEQUENCE [LARGE SCALE GENOMIC DNA]</scope>
    <source>
        <strain evidence="2 3">ALL</strain>
    </source>
</reference>
<name>A0A4V5ZY31_STECR</name>
<dbReference type="EMBL" id="AZBU02000011">
    <property type="protein sequence ID" value="TKR61335.1"/>
    <property type="molecule type" value="Genomic_DNA"/>
</dbReference>
<dbReference type="PANTHER" id="PTHR10229:SF0">
    <property type="entry name" value="GTP-BINDING PROTEIN 6-RELATED"/>
    <property type="match status" value="1"/>
</dbReference>
<comment type="caution">
    <text evidence="2">The sequence shown here is derived from an EMBL/GenBank/DDBJ whole genome shotgun (WGS) entry which is preliminary data.</text>
</comment>
<evidence type="ECO:0000313" key="2">
    <source>
        <dbReference type="EMBL" id="TKR61335.1"/>
    </source>
</evidence>
<gene>
    <name evidence="2" type="ORF">L596_028455</name>
</gene>
<dbReference type="Gene3D" id="3.40.50.300">
    <property type="entry name" value="P-loop containing nucleotide triphosphate hydrolases"/>
    <property type="match status" value="1"/>
</dbReference>
<accession>A0A4V5ZY31</accession>
<keyword evidence="3" id="KW-1185">Reference proteome</keyword>
<dbReference type="PANTHER" id="PTHR10229">
    <property type="entry name" value="GTP-BINDING PROTEIN HFLX"/>
    <property type="match status" value="1"/>
</dbReference>
<proteinExistence type="predicted"/>
<dbReference type="SUPFAM" id="SSF52540">
    <property type="entry name" value="P-loop containing nucleoside triphosphate hydrolases"/>
    <property type="match status" value="1"/>
</dbReference>
<dbReference type="InterPro" id="IPR030394">
    <property type="entry name" value="G_HFLX_dom"/>
</dbReference>
<dbReference type="GO" id="GO:0005737">
    <property type="term" value="C:cytoplasm"/>
    <property type="evidence" value="ECO:0007669"/>
    <property type="project" value="TreeGrafter"/>
</dbReference>